<dbReference type="PANTHER" id="PTHR45710">
    <property type="entry name" value="C-TYPE LECTIN DOMAIN-CONTAINING PROTEIN 180"/>
    <property type="match status" value="1"/>
</dbReference>
<dbReference type="GO" id="GO:0005886">
    <property type="term" value="C:plasma membrane"/>
    <property type="evidence" value="ECO:0007669"/>
    <property type="project" value="UniProtKB-SubCell"/>
</dbReference>
<feature type="region of interest" description="Disordered" evidence="3">
    <location>
        <begin position="241"/>
        <end position="284"/>
    </location>
</feature>
<dbReference type="KEGG" id="xla:108696025"/>
<dbReference type="Proteomes" id="UP000186698">
    <property type="component" value="Chromosome 7L"/>
</dbReference>
<evidence type="ECO:0000256" key="2">
    <source>
        <dbReference type="ARBA" id="ARBA00022734"/>
    </source>
</evidence>
<dbReference type="InterPro" id="IPR016186">
    <property type="entry name" value="C-type_lectin-like/link_sf"/>
</dbReference>
<dbReference type="RefSeq" id="XP_041426090.1">
    <property type="nucleotide sequence ID" value="XM_041570156.1"/>
</dbReference>
<gene>
    <name evidence="7" type="primary">LOC108696025</name>
</gene>
<accession>A0A8J1LBP8</accession>
<evidence type="ECO:0000256" key="3">
    <source>
        <dbReference type="SAM" id="MobiDB-lite"/>
    </source>
</evidence>
<dbReference type="PANTHER" id="PTHR45710:SF33">
    <property type="entry name" value="C-TYPE LECTIN DOMAIN FAMILY 2 MEMBER E-LIKE ISOFORM X1"/>
    <property type="match status" value="1"/>
</dbReference>
<dbReference type="SUPFAM" id="SSF56436">
    <property type="entry name" value="C-type lectin-like"/>
    <property type="match status" value="1"/>
</dbReference>
<dbReference type="InterPro" id="IPR016187">
    <property type="entry name" value="CTDL_fold"/>
</dbReference>
<reference evidence="7" key="1">
    <citation type="submission" date="2025-08" db="UniProtKB">
        <authorList>
            <consortium name="RefSeq"/>
        </authorList>
    </citation>
    <scope>IDENTIFICATION</scope>
    <source>
        <strain evidence="7">J_2021</strain>
        <tissue evidence="7">Erythrocytes</tissue>
    </source>
</reference>
<keyword evidence="6" id="KW-1185">Reference proteome</keyword>
<evidence type="ECO:0000256" key="1">
    <source>
        <dbReference type="ARBA" id="ARBA00004401"/>
    </source>
</evidence>
<feature type="signal peptide" evidence="4">
    <location>
        <begin position="1"/>
        <end position="28"/>
    </location>
</feature>
<dbReference type="InterPro" id="IPR001304">
    <property type="entry name" value="C-type_lectin-like"/>
</dbReference>
<dbReference type="GO" id="GO:0030246">
    <property type="term" value="F:carbohydrate binding"/>
    <property type="evidence" value="ECO:0007669"/>
    <property type="project" value="UniProtKB-KW"/>
</dbReference>
<keyword evidence="2" id="KW-0430">Lectin</keyword>
<dbReference type="GeneID" id="108696025"/>
<feature type="chain" id="PRO_5035158902" evidence="4">
    <location>
        <begin position="29"/>
        <end position="457"/>
    </location>
</feature>
<keyword evidence="7" id="KW-0449">Lipoprotein</keyword>
<evidence type="ECO:0000313" key="7">
    <source>
        <dbReference type="RefSeq" id="XP_041426090.1"/>
    </source>
</evidence>
<dbReference type="PROSITE" id="PS50041">
    <property type="entry name" value="C_TYPE_LECTIN_2"/>
    <property type="match status" value="1"/>
</dbReference>
<organism evidence="6 7">
    <name type="scientific">Xenopus laevis</name>
    <name type="common">African clawed frog</name>
    <dbReference type="NCBI Taxonomy" id="8355"/>
    <lineage>
        <taxon>Eukaryota</taxon>
        <taxon>Metazoa</taxon>
        <taxon>Chordata</taxon>
        <taxon>Craniata</taxon>
        <taxon>Vertebrata</taxon>
        <taxon>Euteleostomi</taxon>
        <taxon>Amphibia</taxon>
        <taxon>Batrachia</taxon>
        <taxon>Anura</taxon>
        <taxon>Pipoidea</taxon>
        <taxon>Pipidae</taxon>
        <taxon>Xenopodinae</taxon>
        <taxon>Xenopus</taxon>
        <taxon>Xenopus</taxon>
    </lineage>
</organism>
<proteinExistence type="predicted"/>
<feature type="compositionally biased region" description="Basic and acidic residues" evidence="3">
    <location>
        <begin position="250"/>
        <end position="263"/>
    </location>
</feature>
<name>A0A8J1LBP8_XENLA</name>
<dbReference type="SMART" id="SM00034">
    <property type="entry name" value="CLECT"/>
    <property type="match status" value="1"/>
</dbReference>
<protein>
    <submittedName>
        <fullName evidence="7">Oxidized low-density lipoprotein receptor 1</fullName>
    </submittedName>
</protein>
<feature type="domain" description="C-type lectin" evidence="5">
    <location>
        <begin position="338"/>
        <end position="442"/>
    </location>
</feature>
<evidence type="ECO:0000259" key="5">
    <source>
        <dbReference type="PROSITE" id="PS50041"/>
    </source>
</evidence>
<dbReference type="InterPro" id="IPR050828">
    <property type="entry name" value="C-type_lectin/matrix_domain"/>
</dbReference>
<evidence type="ECO:0000256" key="4">
    <source>
        <dbReference type="SAM" id="SignalP"/>
    </source>
</evidence>
<keyword evidence="7" id="KW-0675">Receptor</keyword>
<dbReference type="CDD" id="cd03593">
    <property type="entry name" value="CLECT_NK_receptors_like"/>
    <property type="match status" value="1"/>
</dbReference>
<dbReference type="Pfam" id="PF00059">
    <property type="entry name" value="Lectin_C"/>
    <property type="match status" value="1"/>
</dbReference>
<dbReference type="OrthoDB" id="9906043at2759"/>
<keyword evidence="4" id="KW-0732">Signal</keyword>
<sequence length="457" mass="50307">MFLYYRQSLQLSFYSSLLWVWLFHFTQKLPPTEEAGAMNTRGRLGSSRRAVSQKAVVGAEKKMAATVKKANKKAKVLPKEEEVEEVSVESEEEEEKLYEVPESGLSGFAASEPPVQSVAELQLSASGAKVGESQVTCVPVSTPQGTSESTIAMEGESLVASADWSPWSGMCISQGAEGSGALLGEMESTSGCNNTQAAAAMDSNPQLREKAGTSCTAVMEAGHVLGKEDAILEAETSCTAKGKLRPPSETYRESSKERKEGKIPAKNPAKIQGTPPQMAPTDAASAEGGMEASMEWDYLAETVALQVLEEKPAGAPEPCSSCKPCGYSAPCEEDWIWYRGKCYYFSETYDEWNNSQNFCASHNASLSLIDSQEELDFLIRHKDIADHWIGLYRDAEGIMWVWANGSKFKNTFRIEGRSPCVYLSDNHLVSTSCHRDKKWICNKLEPNVHRNVFRRRQ</sequence>
<comment type="subcellular location">
    <subcellularLocation>
        <location evidence="1">Cell membrane</location>
        <topology evidence="1">Single-pass type II membrane protein</topology>
    </subcellularLocation>
</comment>
<dbReference type="AlphaFoldDB" id="A0A8J1LBP8"/>
<dbReference type="Gene3D" id="3.10.100.10">
    <property type="entry name" value="Mannose-Binding Protein A, subunit A"/>
    <property type="match status" value="1"/>
</dbReference>
<dbReference type="InterPro" id="IPR033992">
    <property type="entry name" value="NKR-like_CTLD"/>
</dbReference>
<evidence type="ECO:0000313" key="6">
    <source>
        <dbReference type="Proteomes" id="UP000186698"/>
    </source>
</evidence>